<proteinExistence type="predicted"/>
<dbReference type="AlphaFoldDB" id="A0A387BQU8"/>
<feature type="compositionally biased region" description="Acidic residues" evidence="1">
    <location>
        <begin position="20"/>
        <end position="30"/>
    </location>
</feature>
<feature type="region of interest" description="Disordered" evidence="1">
    <location>
        <begin position="20"/>
        <end position="40"/>
    </location>
</feature>
<organism evidence="2 3">
    <name type="scientific">Lactococcus allomyrinae</name>
    <dbReference type="NCBI Taxonomy" id="2419773"/>
    <lineage>
        <taxon>Bacteria</taxon>
        <taxon>Bacillati</taxon>
        <taxon>Bacillota</taxon>
        <taxon>Bacilli</taxon>
        <taxon>Lactobacillales</taxon>
        <taxon>Streptococcaceae</taxon>
        <taxon>Lactococcus</taxon>
    </lineage>
</organism>
<dbReference type="OrthoDB" id="9873493at2"/>
<keyword evidence="3" id="KW-1185">Reference proteome</keyword>
<dbReference type="KEGG" id="lact:D7I46_06975"/>
<dbReference type="Proteomes" id="UP000269374">
    <property type="component" value="Chromosome"/>
</dbReference>
<gene>
    <name evidence="2" type="ORF">D7I46_06975</name>
</gene>
<name>A0A387BQU8_9LACT</name>
<accession>A0A387BQU8</accession>
<evidence type="ECO:0000313" key="2">
    <source>
        <dbReference type="EMBL" id="AYG00861.1"/>
    </source>
</evidence>
<dbReference type="RefSeq" id="WP_120772244.1">
    <property type="nucleotide sequence ID" value="NZ_CP032627.1"/>
</dbReference>
<sequence>MLEKQREELLKLHEVLSGREEDEQFEDFEENGVPTHKPHRRISRYGRSHHRFNRTMKGNK</sequence>
<evidence type="ECO:0000313" key="3">
    <source>
        <dbReference type="Proteomes" id="UP000269374"/>
    </source>
</evidence>
<dbReference type="EMBL" id="CP032627">
    <property type="protein sequence ID" value="AYG00861.1"/>
    <property type="molecule type" value="Genomic_DNA"/>
</dbReference>
<reference evidence="2 3" key="1">
    <citation type="submission" date="2018-09" db="EMBL/GenBank/DDBJ databases">
        <title>Genome sequencing of strain 1JSPR-7.</title>
        <authorList>
            <person name="Heo J."/>
            <person name="Kim S.-J."/>
            <person name="Kwon S.-W."/>
        </authorList>
    </citation>
    <scope>NUCLEOTIDE SEQUENCE [LARGE SCALE GENOMIC DNA]</scope>
    <source>
        <strain evidence="2 3">1JSPR-7</strain>
    </source>
</reference>
<protein>
    <submittedName>
        <fullName evidence="2">Uncharacterized protein</fullName>
    </submittedName>
</protein>
<evidence type="ECO:0000256" key="1">
    <source>
        <dbReference type="SAM" id="MobiDB-lite"/>
    </source>
</evidence>